<keyword evidence="4" id="KW-1185">Reference proteome</keyword>
<dbReference type="Gene3D" id="3.40.50.720">
    <property type="entry name" value="NAD(P)-binding Rossmann-like Domain"/>
    <property type="match status" value="1"/>
</dbReference>
<dbReference type="InterPro" id="IPR020904">
    <property type="entry name" value="Sc_DH/Rdtase_CS"/>
</dbReference>
<evidence type="ECO:0000313" key="3">
    <source>
        <dbReference type="EMBL" id="KAG5832320.1"/>
    </source>
</evidence>
<comment type="caution">
    <text evidence="3">The sequence shown here is derived from an EMBL/GenBank/DDBJ whole genome shotgun (WGS) entry which is preliminary data.</text>
</comment>
<protein>
    <recommendedName>
        <fullName evidence="5">17-beta-hydroxysteroid dehydrogenase 14</fullName>
    </recommendedName>
</protein>
<accession>A0A9D3RJF3</accession>
<dbReference type="AlphaFoldDB" id="A0A9D3RJF3"/>
<dbReference type="Pfam" id="PF13561">
    <property type="entry name" value="adh_short_C2"/>
    <property type="match status" value="1"/>
</dbReference>
<dbReference type="InterPro" id="IPR002347">
    <property type="entry name" value="SDR_fam"/>
</dbReference>
<keyword evidence="2" id="KW-0560">Oxidoreductase</keyword>
<dbReference type="GO" id="GO:0004303">
    <property type="term" value="F:estradiol 17-beta-dehydrogenase [NAD(P)+] activity"/>
    <property type="evidence" value="ECO:0007669"/>
    <property type="project" value="TreeGrafter"/>
</dbReference>
<dbReference type="PANTHER" id="PTHR43658:SF8">
    <property type="entry name" value="17-BETA-HYDROXYSTEROID DEHYDROGENASE 14-RELATED"/>
    <property type="match status" value="1"/>
</dbReference>
<dbReference type="PRINTS" id="PR00081">
    <property type="entry name" value="GDHRDH"/>
</dbReference>
<evidence type="ECO:0000256" key="2">
    <source>
        <dbReference type="ARBA" id="ARBA00023002"/>
    </source>
</evidence>
<dbReference type="GO" id="GO:0005829">
    <property type="term" value="C:cytosol"/>
    <property type="evidence" value="ECO:0007669"/>
    <property type="project" value="TreeGrafter"/>
</dbReference>
<dbReference type="PROSITE" id="PS00061">
    <property type="entry name" value="ADH_SHORT"/>
    <property type="match status" value="1"/>
</dbReference>
<organism evidence="3 4">
    <name type="scientific">Anguilla anguilla</name>
    <name type="common">European freshwater eel</name>
    <name type="synonym">Muraena anguilla</name>
    <dbReference type="NCBI Taxonomy" id="7936"/>
    <lineage>
        <taxon>Eukaryota</taxon>
        <taxon>Metazoa</taxon>
        <taxon>Chordata</taxon>
        <taxon>Craniata</taxon>
        <taxon>Vertebrata</taxon>
        <taxon>Euteleostomi</taxon>
        <taxon>Actinopterygii</taxon>
        <taxon>Neopterygii</taxon>
        <taxon>Teleostei</taxon>
        <taxon>Anguilliformes</taxon>
        <taxon>Anguillidae</taxon>
        <taxon>Anguilla</taxon>
    </lineage>
</organism>
<comment type="similarity">
    <text evidence="1">Belongs to the short-chain dehydrogenases/reductases (SDR) family.</text>
</comment>
<proteinExistence type="inferred from homology"/>
<dbReference type="SUPFAM" id="SSF51735">
    <property type="entry name" value="NAD(P)-binding Rossmann-fold domains"/>
    <property type="match status" value="1"/>
</dbReference>
<name>A0A9D3RJF3_ANGAN</name>
<gene>
    <name evidence="3" type="ORF">ANANG_G00289850</name>
</gene>
<evidence type="ECO:0000313" key="4">
    <source>
        <dbReference type="Proteomes" id="UP001044222"/>
    </source>
</evidence>
<dbReference type="GO" id="GO:0006706">
    <property type="term" value="P:steroid catabolic process"/>
    <property type="evidence" value="ECO:0007669"/>
    <property type="project" value="TreeGrafter"/>
</dbReference>
<dbReference type="PANTHER" id="PTHR43658">
    <property type="entry name" value="SHORT-CHAIN DEHYDROGENASE/REDUCTASE"/>
    <property type="match status" value="1"/>
</dbReference>
<reference evidence="3" key="1">
    <citation type="submission" date="2021-01" db="EMBL/GenBank/DDBJ databases">
        <title>A chromosome-scale assembly of European eel, Anguilla anguilla.</title>
        <authorList>
            <person name="Henkel C."/>
            <person name="Jong-Raadsen S.A."/>
            <person name="Dufour S."/>
            <person name="Weltzien F.-A."/>
            <person name="Palstra A.P."/>
            <person name="Pelster B."/>
            <person name="Spaink H.P."/>
            <person name="Van Den Thillart G.E."/>
            <person name="Jansen H."/>
            <person name="Zahm M."/>
            <person name="Klopp C."/>
            <person name="Cedric C."/>
            <person name="Louis A."/>
            <person name="Berthelot C."/>
            <person name="Parey E."/>
            <person name="Roest Crollius H."/>
            <person name="Montfort J."/>
            <person name="Robinson-Rechavi M."/>
            <person name="Bucao C."/>
            <person name="Bouchez O."/>
            <person name="Gislard M."/>
            <person name="Lluch J."/>
            <person name="Milhes M."/>
            <person name="Lampietro C."/>
            <person name="Lopez Roques C."/>
            <person name="Donnadieu C."/>
            <person name="Braasch I."/>
            <person name="Desvignes T."/>
            <person name="Postlethwait J."/>
            <person name="Bobe J."/>
            <person name="Guiguen Y."/>
            <person name="Dirks R."/>
        </authorList>
    </citation>
    <scope>NUCLEOTIDE SEQUENCE</scope>
    <source>
        <strain evidence="3">Tag_6206</strain>
        <tissue evidence="3">Liver</tissue>
    </source>
</reference>
<dbReference type="InterPro" id="IPR036291">
    <property type="entry name" value="NAD(P)-bd_dom_sf"/>
</dbReference>
<evidence type="ECO:0008006" key="5">
    <source>
        <dbReference type="Google" id="ProtNLM"/>
    </source>
</evidence>
<dbReference type="EMBL" id="JAFIRN010000017">
    <property type="protein sequence ID" value="KAG5832320.1"/>
    <property type="molecule type" value="Genomic_DNA"/>
</dbReference>
<evidence type="ECO:0000256" key="1">
    <source>
        <dbReference type="ARBA" id="ARBA00006484"/>
    </source>
</evidence>
<dbReference type="PRINTS" id="PR00080">
    <property type="entry name" value="SDRFAMILY"/>
</dbReference>
<sequence length="265" mass="28136">MAGTLRYLDKVVIVTGGSKGIGKGIVQVFVKNGAKVVFCARGVQAGQALEEELNSTGPGTCLFVPCDVTKEDNIKNLISVTVERFSGIDCLINNAGWHPPHKPIDETTAEEFRDLLNFNLISYFLATKLALPHLRRCQGNVIHVSSLVASIGQKHAVPYVATKGAIVAMTKAMAIDESRYNVRVNCISPGNVMTPLWEELACQSGNAAATIKAGEEAQLIGRMGTEAECGLAALFLAADASFCTGVELLVSGGAELNYGHKSQIS</sequence>
<dbReference type="Proteomes" id="UP001044222">
    <property type="component" value="Chromosome 17"/>
</dbReference>
<dbReference type="FunFam" id="3.40.50.720:FF:000084">
    <property type="entry name" value="Short-chain dehydrogenase reductase"/>
    <property type="match status" value="1"/>
</dbReference>